<dbReference type="InterPro" id="IPR018181">
    <property type="entry name" value="Heat_shock_70_CS"/>
</dbReference>
<feature type="transmembrane region" description="Helical" evidence="4">
    <location>
        <begin position="7"/>
        <end position="30"/>
    </location>
</feature>
<keyword evidence="4" id="KW-1133">Transmembrane helix</keyword>
<evidence type="ECO:0000256" key="1">
    <source>
        <dbReference type="ARBA" id="ARBA00022741"/>
    </source>
</evidence>
<feature type="transmembrane region" description="Helical" evidence="4">
    <location>
        <begin position="120"/>
        <end position="144"/>
    </location>
</feature>
<accession>A0A8J5MDW8</accession>
<evidence type="ECO:0000256" key="3">
    <source>
        <dbReference type="RuleBase" id="RU003322"/>
    </source>
</evidence>
<evidence type="ECO:0000313" key="6">
    <source>
        <dbReference type="Proteomes" id="UP000709295"/>
    </source>
</evidence>
<organism evidence="5 6">
    <name type="scientific">Phytophthora aleatoria</name>
    <dbReference type="NCBI Taxonomy" id="2496075"/>
    <lineage>
        <taxon>Eukaryota</taxon>
        <taxon>Sar</taxon>
        <taxon>Stramenopiles</taxon>
        <taxon>Oomycota</taxon>
        <taxon>Peronosporomycetes</taxon>
        <taxon>Peronosporales</taxon>
        <taxon>Peronosporaceae</taxon>
        <taxon>Phytophthora</taxon>
    </lineage>
</organism>
<gene>
    <name evidence="5" type="ORF">JG688_00013560</name>
</gene>
<proteinExistence type="inferred from homology"/>
<dbReference type="InterPro" id="IPR013126">
    <property type="entry name" value="Hsp_70_fam"/>
</dbReference>
<feature type="transmembrane region" description="Helical" evidence="4">
    <location>
        <begin position="195"/>
        <end position="215"/>
    </location>
</feature>
<sequence length="613" mass="67187">MTISKHGYGAIAMIIFATLYNAVAMILPMWTANSTVNSALTSEIASTNFKAGLMSFCIDSELANSTTTLDHCFYYKFGSGYEDLKVINETVWAKYSEYAPCEGYSKAGDFDKFLDKSCGILGMGTMTFGGMSMSNGLMAIIAIVGAITCRKGNKKWVGGGFFLAGVAAFTAMLTFVLWMVQAGPLGEKDDTSLKTAFFLMIIAMLHYPLAMFMFWKHLQEQNTNKELDDDQTTFVLEASDSQDKEGHVLVPSTVAFLPNGGREARAHRTTDPQHTIFNAKRFIGQSYEDILTSEADENGVTPYEFGVKMLQDNEHDGVCFTLALQGQRECVTPVEIGTAVVRHLRSMAHQFVGHDQITKAVIAVPVDFNARQRDATVAAFRAAGLEVSRVLEEPTAAAIAYGLHQDPNVSFLLVFDFGGGTLDVSLLFARNGAISVLDTLGDNHLGGEDLDARLSAWLLKEFEAQLGTAIKSRRTETEEKTLDDDSREPPCTMTGVRQAAELVKRQLTDASVTTAACVWKDSKKLVRAEVKVTRTQFEELCGSLLERTMIPVREVLEANNMDTDEIDAVVLVGGSSRIPWVRQRLTDMFQGRAPLSDIDPDLAVAYGAARTLD</sequence>
<dbReference type="GO" id="GO:0005524">
    <property type="term" value="F:ATP binding"/>
    <property type="evidence" value="ECO:0007669"/>
    <property type="project" value="UniProtKB-KW"/>
</dbReference>
<keyword evidence="4" id="KW-0472">Membrane</keyword>
<reference evidence="5" key="1">
    <citation type="submission" date="2021-01" db="EMBL/GenBank/DDBJ databases">
        <title>Phytophthora aleatoria, a newly-described species from Pinus radiata is distinct from Phytophthora cactorum isolates based on comparative genomics.</title>
        <authorList>
            <person name="Mcdougal R."/>
            <person name="Panda P."/>
            <person name="Williams N."/>
            <person name="Studholme D.J."/>
        </authorList>
    </citation>
    <scope>NUCLEOTIDE SEQUENCE</scope>
    <source>
        <strain evidence="5">NZFS 4037</strain>
    </source>
</reference>
<evidence type="ECO:0000256" key="4">
    <source>
        <dbReference type="SAM" id="Phobius"/>
    </source>
</evidence>
<keyword evidence="2 3" id="KW-0067">ATP-binding</keyword>
<keyword evidence="1 3" id="KW-0547">Nucleotide-binding</keyword>
<keyword evidence="4" id="KW-0812">Transmembrane</keyword>
<feature type="transmembrane region" description="Helical" evidence="4">
    <location>
        <begin position="156"/>
        <end position="180"/>
    </location>
</feature>
<dbReference type="Proteomes" id="UP000709295">
    <property type="component" value="Unassembled WGS sequence"/>
</dbReference>
<keyword evidence="6" id="KW-1185">Reference proteome</keyword>
<comment type="caution">
    <text evidence="5">The sequence shown here is derived from an EMBL/GenBank/DDBJ whole genome shotgun (WGS) entry which is preliminary data.</text>
</comment>
<comment type="similarity">
    <text evidence="3">Belongs to the heat shock protein 70 family.</text>
</comment>
<protein>
    <submittedName>
        <fullName evidence="5">Uncharacterized protein</fullName>
    </submittedName>
</protein>
<evidence type="ECO:0000256" key="2">
    <source>
        <dbReference type="ARBA" id="ARBA00022840"/>
    </source>
</evidence>
<name>A0A8J5MDW8_9STRA</name>
<dbReference type="EMBL" id="JAENGY010001165">
    <property type="protein sequence ID" value="KAG6951849.1"/>
    <property type="molecule type" value="Genomic_DNA"/>
</dbReference>
<dbReference type="GO" id="GO:0140662">
    <property type="term" value="F:ATP-dependent protein folding chaperone"/>
    <property type="evidence" value="ECO:0007669"/>
    <property type="project" value="InterPro"/>
</dbReference>
<dbReference type="PROSITE" id="PS00329">
    <property type="entry name" value="HSP70_2"/>
    <property type="match status" value="1"/>
</dbReference>
<dbReference type="PANTHER" id="PTHR19375">
    <property type="entry name" value="HEAT SHOCK PROTEIN 70KDA"/>
    <property type="match status" value="1"/>
</dbReference>
<dbReference type="PROSITE" id="PS01036">
    <property type="entry name" value="HSP70_3"/>
    <property type="match status" value="1"/>
</dbReference>
<dbReference type="Pfam" id="PF00012">
    <property type="entry name" value="HSP70"/>
    <property type="match status" value="1"/>
</dbReference>
<dbReference type="AlphaFoldDB" id="A0A8J5MDW8"/>
<evidence type="ECO:0000313" key="5">
    <source>
        <dbReference type="EMBL" id="KAG6951849.1"/>
    </source>
</evidence>